<protein>
    <submittedName>
        <fullName evidence="6">Putative transcriptional regulator</fullName>
    </submittedName>
</protein>
<dbReference type="NCBIfam" id="NF007528">
    <property type="entry name" value="PRK10141.1"/>
    <property type="match status" value="1"/>
</dbReference>
<dbReference type="Gene3D" id="1.10.10.10">
    <property type="entry name" value="Winged helix-like DNA-binding domain superfamily/Winged helix DNA-binding domain"/>
    <property type="match status" value="1"/>
</dbReference>
<keyword evidence="7" id="KW-1185">Reference proteome</keyword>
<dbReference type="GO" id="GO:0003677">
    <property type="term" value="F:DNA binding"/>
    <property type="evidence" value="ECO:0007669"/>
    <property type="project" value="UniProtKB-KW"/>
</dbReference>
<dbReference type="InterPro" id="IPR051081">
    <property type="entry name" value="HTH_MetalResp_TranReg"/>
</dbReference>
<dbReference type="PROSITE" id="PS50987">
    <property type="entry name" value="HTH_ARSR_2"/>
    <property type="match status" value="1"/>
</dbReference>
<evidence type="ECO:0000256" key="1">
    <source>
        <dbReference type="ARBA" id="ARBA00022849"/>
    </source>
</evidence>
<dbReference type="PANTHER" id="PTHR33154:SF18">
    <property type="entry name" value="ARSENICAL RESISTANCE OPERON REPRESSOR"/>
    <property type="match status" value="1"/>
</dbReference>
<gene>
    <name evidence="6" type="ORF">BegalDRAFT_3554</name>
</gene>
<keyword evidence="2" id="KW-0805">Transcription regulation</keyword>
<dbReference type="SMART" id="SM00418">
    <property type="entry name" value="HTH_ARSR"/>
    <property type="match status" value="1"/>
</dbReference>
<dbReference type="PRINTS" id="PR00778">
    <property type="entry name" value="HTHARSR"/>
</dbReference>
<dbReference type="EMBL" id="JH600070">
    <property type="protein sequence ID" value="EIJ44361.1"/>
    <property type="molecule type" value="Genomic_DNA"/>
</dbReference>
<dbReference type="Pfam" id="PF01022">
    <property type="entry name" value="HTH_5"/>
    <property type="match status" value="1"/>
</dbReference>
<dbReference type="STRING" id="395493.BegalDRAFT_3554"/>
<dbReference type="InterPro" id="IPR036388">
    <property type="entry name" value="WH-like_DNA-bd_sf"/>
</dbReference>
<evidence type="ECO:0000313" key="6">
    <source>
        <dbReference type="EMBL" id="EIJ44361.1"/>
    </source>
</evidence>
<keyword evidence="3" id="KW-0238">DNA-binding</keyword>
<dbReference type="NCBIfam" id="NF033788">
    <property type="entry name" value="HTH_metalloreg"/>
    <property type="match status" value="1"/>
</dbReference>
<dbReference type="InterPro" id="IPR001845">
    <property type="entry name" value="HTH_ArsR_DNA-bd_dom"/>
</dbReference>
<evidence type="ECO:0000313" key="7">
    <source>
        <dbReference type="Proteomes" id="UP000005744"/>
    </source>
</evidence>
<feature type="domain" description="HTH arsR-type" evidence="5">
    <location>
        <begin position="1"/>
        <end position="92"/>
    </location>
</feature>
<evidence type="ECO:0000256" key="2">
    <source>
        <dbReference type="ARBA" id="ARBA00023015"/>
    </source>
</evidence>
<evidence type="ECO:0000256" key="3">
    <source>
        <dbReference type="ARBA" id="ARBA00023125"/>
    </source>
</evidence>
<dbReference type="InterPro" id="IPR011991">
    <property type="entry name" value="ArsR-like_HTH"/>
</dbReference>
<evidence type="ECO:0000259" key="5">
    <source>
        <dbReference type="PROSITE" id="PS50987"/>
    </source>
</evidence>
<keyword evidence="4" id="KW-0804">Transcription</keyword>
<dbReference type="PANTHER" id="PTHR33154">
    <property type="entry name" value="TRANSCRIPTIONAL REGULATOR, ARSR FAMILY"/>
    <property type="match status" value="1"/>
</dbReference>
<reference evidence="6 7" key="1">
    <citation type="submission" date="2011-11" db="EMBL/GenBank/DDBJ databases">
        <title>Improved High-Quality Draft sequence of Beggiatoa alba B18lD.</title>
        <authorList>
            <consortium name="US DOE Joint Genome Institute"/>
            <person name="Lucas S."/>
            <person name="Han J."/>
            <person name="Lapidus A."/>
            <person name="Cheng J.-F."/>
            <person name="Goodwin L."/>
            <person name="Pitluck S."/>
            <person name="Peters L."/>
            <person name="Mikhailova N."/>
            <person name="Held B."/>
            <person name="Detter J.C."/>
            <person name="Han C."/>
            <person name="Tapia R."/>
            <person name="Land M."/>
            <person name="Hauser L."/>
            <person name="Kyrpides N."/>
            <person name="Ivanova N."/>
            <person name="Pagani I."/>
            <person name="Samuel K."/>
            <person name="Teske A."/>
            <person name="Mueller J."/>
            <person name="Woyke T."/>
        </authorList>
    </citation>
    <scope>NUCLEOTIDE SEQUENCE [LARGE SCALE GENOMIC DNA]</scope>
    <source>
        <strain evidence="6 7">B18LD</strain>
    </source>
</reference>
<dbReference type="SUPFAM" id="SSF46785">
    <property type="entry name" value="Winged helix' DNA-binding domain"/>
    <property type="match status" value="1"/>
</dbReference>
<proteinExistence type="predicted"/>
<dbReference type="AlphaFoldDB" id="I3CL68"/>
<accession>I3CL68</accession>
<dbReference type="eggNOG" id="COG0640">
    <property type="taxonomic scope" value="Bacteria"/>
</dbReference>
<dbReference type="Proteomes" id="UP000005744">
    <property type="component" value="Unassembled WGS sequence"/>
</dbReference>
<evidence type="ECO:0000256" key="4">
    <source>
        <dbReference type="ARBA" id="ARBA00023163"/>
    </source>
</evidence>
<sequence length="125" mass="14194">MFHFAPDSFFHALSDETRLRCVVLLAQQGELCVCELTCALGLAQPKISRHLAILKSAKVLQDRRAGVWIHYKLHEQLPTWAKNILMEIVGGLATQLPYQTDKQTLLDMPNRPQVLVVCQREKSTL</sequence>
<organism evidence="6 7">
    <name type="scientific">Beggiatoa alba B18LD</name>
    <dbReference type="NCBI Taxonomy" id="395493"/>
    <lineage>
        <taxon>Bacteria</taxon>
        <taxon>Pseudomonadati</taxon>
        <taxon>Pseudomonadota</taxon>
        <taxon>Gammaproteobacteria</taxon>
        <taxon>Thiotrichales</taxon>
        <taxon>Thiotrichaceae</taxon>
        <taxon>Beggiatoa</taxon>
    </lineage>
</organism>
<dbReference type="RefSeq" id="WP_002692371.1">
    <property type="nucleotide sequence ID" value="NZ_JH600070.1"/>
</dbReference>
<dbReference type="GO" id="GO:0003700">
    <property type="term" value="F:DNA-binding transcription factor activity"/>
    <property type="evidence" value="ECO:0007669"/>
    <property type="project" value="InterPro"/>
</dbReference>
<name>I3CL68_9GAMM</name>
<dbReference type="InterPro" id="IPR036390">
    <property type="entry name" value="WH_DNA-bd_sf"/>
</dbReference>
<dbReference type="CDD" id="cd00090">
    <property type="entry name" value="HTH_ARSR"/>
    <property type="match status" value="1"/>
</dbReference>
<dbReference type="OrthoDB" id="9793058at2"/>
<dbReference type="FunFam" id="1.10.10.10:FF:000279">
    <property type="entry name" value="Transcriptional regulator, ArsR family"/>
    <property type="match status" value="1"/>
</dbReference>
<dbReference type="GO" id="GO:0046685">
    <property type="term" value="P:response to arsenic-containing substance"/>
    <property type="evidence" value="ECO:0007669"/>
    <property type="project" value="UniProtKB-KW"/>
</dbReference>
<keyword evidence="1" id="KW-0059">Arsenical resistance</keyword>
<dbReference type="HOGENOM" id="CLU_097806_3_1_6"/>